<keyword evidence="1" id="KW-0347">Helicase</keyword>
<dbReference type="EMBL" id="CP045898">
    <property type="protein sequence ID" value="QQP39892.1"/>
    <property type="molecule type" value="Genomic_DNA"/>
</dbReference>
<evidence type="ECO:0000313" key="1">
    <source>
        <dbReference type="EMBL" id="QQP39892.1"/>
    </source>
</evidence>
<dbReference type="OrthoDB" id="7700882at2759"/>
<keyword evidence="2" id="KW-1185">Reference proteome</keyword>
<keyword evidence="1" id="KW-0378">Hydrolase</keyword>
<sequence length="60" mass="7097">MPHANISSSLYSHLWCFVSKFTEHDAKKLYKLYRHALKKKHREKSEDPVVSININVLKET</sequence>
<evidence type="ECO:0000313" key="2">
    <source>
        <dbReference type="Proteomes" id="UP000595437"/>
    </source>
</evidence>
<name>A0A7T8GY95_CALRO</name>
<dbReference type="GO" id="GO:0004386">
    <property type="term" value="F:helicase activity"/>
    <property type="evidence" value="ECO:0007669"/>
    <property type="project" value="UniProtKB-KW"/>
</dbReference>
<dbReference type="AlphaFoldDB" id="A0A7T8GY95"/>
<proteinExistence type="predicted"/>
<keyword evidence="1" id="KW-0547">Nucleotide-binding</keyword>
<gene>
    <name evidence="1" type="ORF">FKW44_013747</name>
</gene>
<protein>
    <submittedName>
        <fullName evidence="1">ChromodomainhelicaseDNAbinding protein 1like</fullName>
    </submittedName>
</protein>
<accession>A0A7T8GY95</accession>
<keyword evidence="1" id="KW-0067">ATP-binding</keyword>
<reference evidence="2" key="1">
    <citation type="submission" date="2021-01" db="EMBL/GenBank/DDBJ databases">
        <title>Caligus Genome Assembly.</title>
        <authorList>
            <person name="Gallardo-Escarate C."/>
        </authorList>
    </citation>
    <scope>NUCLEOTIDE SEQUENCE [LARGE SCALE GENOMIC DNA]</scope>
</reference>
<dbReference type="Proteomes" id="UP000595437">
    <property type="component" value="Chromosome 9"/>
</dbReference>
<organism evidence="1 2">
    <name type="scientific">Caligus rogercresseyi</name>
    <name type="common">Sea louse</name>
    <dbReference type="NCBI Taxonomy" id="217165"/>
    <lineage>
        <taxon>Eukaryota</taxon>
        <taxon>Metazoa</taxon>
        <taxon>Ecdysozoa</taxon>
        <taxon>Arthropoda</taxon>
        <taxon>Crustacea</taxon>
        <taxon>Multicrustacea</taxon>
        <taxon>Hexanauplia</taxon>
        <taxon>Copepoda</taxon>
        <taxon>Siphonostomatoida</taxon>
        <taxon>Caligidae</taxon>
        <taxon>Caligus</taxon>
    </lineage>
</organism>